<dbReference type="Proteomes" id="UP001297272">
    <property type="component" value="Unassembled WGS sequence"/>
</dbReference>
<keyword evidence="1" id="KW-0812">Transmembrane</keyword>
<evidence type="ECO:0000256" key="1">
    <source>
        <dbReference type="SAM" id="Phobius"/>
    </source>
</evidence>
<keyword evidence="3" id="KW-1185">Reference proteome</keyword>
<keyword evidence="1" id="KW-0472">Membrane</keyword>
<organism evidence="2 3">
    <name type="scientific">Tianweitania aestuarii</name>
    <dbReference type="NCBI Taxonomy" id="2814886"/>
    <lineage>
        <taxon>Bacteria</taxon>
        <taxon>Pseudomonadati</taxon>
        <taxon>Pseudomonadota</taxon>
        <taxon>Alphaproteobacteria</taxon>
        <taxon>Hyphomicrobiales</taxon>
        <taxon>Phyllobacteriaceae</taxon>
        <taxon>Tianweitania</taxon>
    </lineage>
</organism>
<feature type="transmembrane region" description="Helical" evidence="1">
    <location>
        <begin position="7"/>
        <end position="33"/>
    </location>
</feature>
<comment type="caution">
    <text evidence="2">The sequence shown here is derived from an EMBL/GenBank/DDBJ whole genome shotgun (WGS) entry which is preliminary data.</text>
</comment>
<accession>A0ABS5RZ24</accession>
<feature type="transmembrane region" description="Helical" evidence="1">
    <location>
        <begin position="39"/>
        <end position="60"/>
    </location>
</feature>
<dbReference type="EMBL" id="JAFMNX010000003">
    <property type="protein sequence ID" value="MBS9721562.1"/>
    <property type="molecule type" value="Genomic_DNA"/>
</dbReference>
<keyword evidence="1" id="KW-1133">Transmembrane helix</keyword>
<gene>
    <name evidence="2" type="ORF">JYU29_12800</name>
</gene>
<evidence type="ECO:0000313" key="2">
    <source>
        <dbReference type="EMBL" id="MBS9721562.1"/>
    </source>
</evidence>
<evidence type="ECO:0008006" key="4">
    <source>
        <dbReference type="Google" id="ProtNLM"/>
    </source>
</evidence>
<proteinExistence type="predicted"/>
<protein>
    <recommendedName>
        <fullName evidence="4">CTP synthetase</fullName>
    </recommendedName>
</protein>
<dbReference type="RefSeq" id="WP_213985210.1">
    <property type="nucleotide sequence ID" value="NZ_JAFMNX010000003.1"/>
</dbReference>
<evidence type="ECO:0000313" key="3">
    <source>
        <dbReference type="Proteomes" id="UP001297272"/>
    </source>
</evidence>
<reference evidence="2 3" key="1">
    <citation type="submission" date="2021-03" db="EMBL/GenBank/DDBJ databases">
        <title>Tianweitania aestuarii sp. nov., isolated from a tidal flat.</title>
        <authorList>
            <person name="Park S."/>
            <person name="Yoon J.-H."/>
        </authorList>
    </citation>
    <scope>NUCLEOTIDE SEQUENCE [LARGE SCALE GENOMIC DNA]</scope>
    <source>
        <strain evidence="2 3">BSSL-BM11</strain>
    </source>
</reference>
<name>A0ABS5RZ24_9HYPH</name>
<sequence length="72" mass="7862">MTTNTRIALIIYGLVNAVVFGTGAIIILSVASLQEHWPILLPVIVVVSLVVAWPIAQAIAPRLRSRYGRRGR</sequence>